<evidence type="ECO:0000313" key="2">
    <source>
        <dbReference type="EMBL" id="ATA54581.1"/>
    </source>
</evidence>
<dbReference type="RefSeq" id="WP_095745164.1">
    <property type="nucleotide sequence ID" value="NZ_CP023284.1"/>
</dbReference>
<dbReference type="AlphaFoldDB" id="A0A250DKC3"/>
<dbReference type="Proteomes" id="UP000217154">
    <property type="component" value="Chromosome"/>
</dbReference>
<dbReference type="Pfam" id="PF11367">
    <property type="entry name" value="Tail_completion_gp17"/>
    <property type="match status" value="1"/>
</dbReference>
<sequence length="119" mass="12543">MTVESDLLAVLEPLVGGRVYAVEAAAGVAAPYIVCQQIGGVAVAFLERSAMPSKKNGRFQINAWATTKEQVSALALAVEGAIVLSTRFQAEALGAPVDTDGSLVDLFGMQQDFSIWSNR</sequence>
<proteinExistence type="predicted"/>
<protein>
    <recommendedName>
        <fullName evidence="4">DUF3168 domain-containing protein</fullName>
    </recommendedName>
</protein>
<dbReference type="EMBL" id="CP023284">
    <property type="protein sequence ID" value="ATA54581.1"/>
    <property type="molecule type" value="Genomic_DNA"/>
</dbReference>
<evidence type="ECO:0000256" key="1">
    <source>
        <dbReference type="SAM" id="Phobius"/>
    </source>
</evidence>
<feature type="transmembrane region" description="Helical" evidence="1">
    <location>
        <begin position="20"/>
        <end position="46"/>
    </location>
</feature>
<evidence type="ECO:0008006" key="4">
    <source>
        <dbReference type="Google" id="ProtNLM"/>
    </source>
</evidence>
<name>A0A250DKC3_9BURK</name>
<accession>A0A250DKC3</accession>
<keyword evidence="1" id="KW-0472">Membrane</keyword>
<reference evidence="2 3" key="1">
    <citation type="submission" date="2017-09" db="EMBL/GenBank/DDBJ databases">
        <title>The diverse metabolic capabilities of V. boronicumulans make it an excellent choice for continued studies on novel biodegradation.</title>
        <authorList>
            <person name="Sun S."/>
        </authorList>
    </citation>
    <scope>NUCLEOTIDE SEQUENCE [LARGE SCALE GENOMIC DNA]</scope>
    <source>
        <strain evidence="2 3">J1</strain>
    </source>
</reference>
<gene>
    <name evidence="2" type="ORF">CKY39_16220</name>
</gene>
<keyword evidence="1" id="KW-1133">Transmembrane helix</keyword>
<organism evidence="2 3">
    <name type="scientific">Variovorax boronicumulans</name>
    <dbReference type="NCBI Taxonomy" id="436515"/>
    <lineage>
        <taxon>Bacteria</taxon>
        <taxon>Pseudomonadati</taxon>
        <taxon>Pseudomonadota</taxon>
        <taxon>Betaproteobacteria</taxon>
        <taxon>Burkholderiales</taxon>
        <taxon>Comamonadaceae</taxon>
        <taxon>Variovorax</taxon>
    </lineage>
</organism>
<dbReference type="InterPro" id="IPR021508">
    <property type="entry name" value="Gp17-like"/>
</dbReference>
<dbReference type="KEGG" id="vbo:CKY39_16220"/>
<evidence type="ECO:0000313" key="3">
    <source>
        <dbReference type="Proteomes" id="UP000217154"/>
    </source>
</evidence>
<keyword evidence="1" id="KW-0812">Transmembrane</keyword>